<gene>
    <name evidence="2" type="ORF">UW30_C0011G0001</name>
</gene>
<protein>
    <submittedName>
        <fullName evidence="2">RhuM</fullName>
    </submittedName>
</protein>
<dbReference type="PANTHER" id="PTHR35810:SF1">
    <property type="entry name" value="CYTOPLASMIC PROTEIN"/>
    <property type="match status" value="1"/>
</dbReference>
<reference evidence="2 3" key="1">
    <citation type="journal article" date="2015" name="Nature">
        <title>rRNA introns, odd ribosomes, and small enigmatic genomes across a large radiation of phyla.</title>
        <authorList>
            <person name="Brown C.T."/>
            <person name="Hug L.A."/>
            <person name="Thomas B.C."/>
            <person name="Sharon I."/>
            <person name="Castelle C.J."/>
            <person name="Singh A."/>
            <person name="Wilkins M.J."/>
            <person name="Williams K.H."/>
            <person name="Banfield J.F."/>
        </authorList>
    </citation>
    <scope>NUCLEOTIDE SEQUENCE [LARGE SCALE GENOMIC DNA]</scope>
</reference>
<dbReference type="STRING" id="1618647.UW30_C0011G0001"/>
<dbReference type="Pfam" id="PF02661">
    <property type="entry name" value="Fic"/>
    <property type="match status" value="1"/>
</dbReference>
<name>A0A0G1H344_9BACT</name>
<dbReference type="PROSITE" id="PS51459">
    <property type="entry name" value="FIDO"/>
    <property type="match status" value="1"/>
</dbReference>
<evidence type="ECO:0000313" key="3">
    <source>
        <dbReference type="Proteomes" id="UP000034736"/>
    </source>
</evidence>
<comment type="caution">
    <text evidence="2">The sequence shown here is derived from an EMBL/GenBank/DDBJ whole genome shotgun (WGS) entry which is preliminary data.</text>
</comment>
<evidence type="ECO:0000313" key="2">
    <source>
        <dbReference type="EMBL" id="KKT41170.1"/>
    </source>
</evidence>
<dbReference type="PATRIC" id="fig|1618647.3.peg.495"/>
<dbReference type="EMBL" id="LCHU01000011">
    <property type="protein sequence ID" value="KKT41170.1"/>
    <property type="molecule type" value="Genomic_DNA"/>
</dbReference>
<dbReference type="PANTHER" id="PTHR35810">
    <property type="entry name" value="CYTOPLASMIC PROTEIN-RELATED"/>
    <property type="match status" value="1"/>
</dbReference>
<dbReference type="InterPro" id="IPR003812">
    <property type="entry name" value="Fido"/>
</dbReference>
<accession>A0A0G1H344</accession>
<dbReference type="Gene3D" id="1.20.120.1870">
    <property type="entry name" value="Fic/DOC protein, Fido domain"/>
    <property type="match status" value="1"/>
</dbReference>
<dbReference type="InterPro" id="IPR036597">
    <property type="entry name" value="Fido-like_dom_sf"/>
</dbReference>
<dbReference type="Proteomes" id="UP000034736">
    <property type="component" value="Unassembled WGS sequence"/>
</dbReference>
<dbReference type="SUPFAM" id="SSF140931">
    <property type="entry name" value="Fic-like"/>
    <property type="match status" value="1"/>
</dbReference>
<dbReference type="AlphaFoldDB" id="A0A0G1H344"/>
<dbReference type="InterPro" id="IPR053737">
    <property type="entry name" value="Type_II_TA_Toxin"/>
</dbReference>
<sequence length="328" mass="37038">MVRKTIKKKNEIVIYQAKTGAIELRGDFSKETIWAALDHIADVFGRDKSVISRHLQNIYKENELDEKATVAKNATVQLEGARRVERIIEYYNLDAIISVGYRVNSKTATKFRQWATKTLHQHIAKGYTINPKVIKNNYTEFQKAIENIRHLLPADSPIDHASVLELISAFADTWLSLDAYDKDELTAKGTTRKSVELTSEHIKNALLDFKTSLVKKGKATALFGNERNVGNVAGIIGNVMQSFDGKPLYPTVEEKAAHLLYFMVKNHPFTDGNKRSGAYAFVWFLNRASALDRKTMTPPALTALTLFVAESDPKNKERMIKLVLQLLK</sequence>
<dbReference type="InterPro" id="IPR011204">
    <property type="entry name" value="Virulence_RhuM-like"/>
</dbReference>
<organism evidence="2 3">
    <name type="scientific">Candidatus Giovannonibacteria bacterium GW2011_GWA2_44_13b</name>
    <dbReference type="NCBI Taxonomy" id="1618647"/>
    <lineage>
        <taxon>Bacteria</taxon>
        <taxon>Candidatus Giovannoniibacteriota</taxon>
    </lineage>
</organism>
<dbReference type="Pfam" id="PF13310">
    <property type="entry name" value="Virulence_RhuM"/>
    <property type="match status" value="1"/>
</dbReference>
<evidence type="ECO:0000259" key="1">
    <source>
        <dbReference type="PROSITE" id="PS51459"/>
    </source>
</evidence>
<proteinExistence type="predicted"/>
<feature type="domain" description="Fido" evidence="1">
    <location>
        <begin position="197"/>
        <end position="325"/>
    </location>
</feature>